<name>H0UMJ1_9BACT</name>
<organism evidence="1 2">
    <name type="scientific">Jonquetella anthropi DSM 22815</name>
    <dbReference type="NCBI Taxonomy" id="885272"/>
    <lineage>
        <taxon>Bacteria</taxon>
        <taxon>Thermotogati</taxon>
        <taxon>Synergistota</taxon>
        <taxon>Synergistia</taxon>
        <taxon>Synergistales</taxon>
        <taxon>Dethiosulfovibrionaceae</taxon>
        <taxon>Jonquetella</taxon>
    </lineage>
</organism>
<dbReference type="STRING" id="885272.JonanDRAFT_1330"/>
<evidence type="ECO:0000313" key="2">
    <source>
        <dbReference type="Proteomes" id="UP000003806"/>
    </source>
</evidence>
<keyword evidence="2" id="KW-1185">Reference proteome</keyword>
<reference evidence="1 2" key="1">
    <citation type="submission" date="2011-11" db="EMBL/GenBank/DDBJ databases">
        <title>The Noncontiguous Finished genome of Jonquetella anthropi DSM 22815.</title>
        <authorList>
            <consortium name="US DOE Joint Genome Institute (JGI-PGF)"/>
            <person name="Lucas S."/>
            <person name="Copeland A."/>
            <person name="Lapidus A."/>
            <person name="Glavina del Rio T."/>
            <person name="Dalin E."/>
            <person name="Tice H."/>
            <person name="Bruce D."/>
            <person name="Goodwin L."/>
            <person name="Pitluck S."/>
            <person name="Peters L."/>
            <person name="Mikhailova N."/>
            <person name="Held B."/>
            <person name="Kyrpides N."/>
            <person name="Mavromatis K."/>
            <person name="Ivanova N."/>
            <person name="Markowitz V."/>
            <person name="Cheng J.-F."/>
            <person name="Hugenholtz P."/>
            <person name="Woyke T."/>
            <person name="Wu D."/>
            <person name="Gronow S."/>
            <person name="Wellnitz S."/>
            <person name="Brambilla E."/>
            <person name="Klenk H.-P."/>
            <person name="Eisen J.A."/>
        </authorList>
    </citation>
    <scope>NUCLEOTIDE SEQUENCE [LARGE SCALE GENOMIC DNA]</scope>
    <source>
        <strain evidence="1 2">DSM 22815</strain>
    </source>
</reference>
<dbReference type="Proteomes" id="UP000003806">
    <property type="component" value="Chromosome"/>
</dbReference>
<dbReference type="eggNOG" id="ENOG5031BK3">
    <property type="taxonomic scope" value="Bacteria"/>
</dbReference>
<dbReference type="OrthoDB" id="4548at2"/>
<dbReference type="RefSeq" id="WP_008521854.1">
    <property type="nucleotide sequence ID" value="NZ_CM001376.1"/>
</dbReference>
<proteinExistence type="predicted"/>
<sequence>MAMPMQISLDEVLSMLLARVDSLSVQGENTKNRFNVLARALYKKGLLTDQDLLDSLKDEHQLLLDLGAIQSMPDDEALKAMADNLVQWLQGDAPAIKKSMEEYEAKIKKMVQEEQSKPRLDVASAADLKRLDRLSGQGAAGSSKLLLP</sequence>
<dbReference type="EMBL" id="CM001376">
    <property type="protein sequence ID" value="EHM13694.1"/>
    <property type="molecule type" value="Genomic_DNA"/>
</dbReference>
<accession>H0UMJ1</accession>
<dbReference type="AlphaFoldDB" id="H0UMJ1"/>
<dbReference type="HOGENOM" id="CLU_149135_0_0_0"/>
<protein>
    <submittedName>
        <fullName evidence="1">Uncharacterized protein</fullName>
    </submittedName>
</protein>
<gene>
    <name evidence="1" type="ORF">JonanDRAFT_1330</name>
</gene>
<evidence type="ECO:0000313" key="1">
    <source>
        <dbReference type="EMBL" id="EHM13694.1"/>
    </source>
</evidence>